<gene>
    <name evidence="1" type="ORF">STAIW_v1c04490</name>
</gene>
<evidence type="ECO:0000313" key="2">
    <source>
        <dbReference type="Proteomes" id="UP000014984"/>
    </source>
</evidence>
<reference evidence="1 2" key="1">
    <citation type="journal article" date="2013" name="Genome Biol. Evol.">
        <title>Comparison of metabolic capacities and inference of gene content evolution in mosquito-associated Spiroplasma diminutum and S. taiwanense.</title>
        <authorList>
            <person name="Lo W.S."/>
            <person name="Ku C."/>
            <person name="Chen L.L."/>
            <person name="Chang T.H."/>
            <person name="Kuo C.H."/>
        </authorList>
    </citation>
    <scope>NUCLEOTIDE SEQUENCE [LARGE SCALE GENOMIC DNA]</scope>
    <source>
        <strain evidence="1">CT-1</strain>
    </source>
</reference>
<proteinExistence type="predicted"/>
<keyword evidence="2" id="KW-1185">Reference proteome</keyword>
<sequence>MMILFYERTNYEKTLVKICTKCLLKIKENQRINSFKNIDIFGNDIYEYVHESCTSIID</sequence>
<dbReference type="KEGG" id="stai:STAIW_v1c04490"/>
<dbReference type="AlphaFoldDB" id="S5MGX1"/>
<dbReference type="HOGENOM" id="CLU_2976998_0_0_14"/>
<accession>S5MGX1</accession>
<evidence type="ECO:0000313" key="1">
    <source>
        <dbReference type="EMBL" id="AGR41095.1"/>
    </source>
</evidence>
<dbReference type="Proteomes" id="UP000014984">
    <property type="component" value="Chromosome"/>
</dbReference>
<dbReference type="STRING" id="1276220.STAIW_v1c04490"/>
<organism evidence="1 2">
    <name type="scientific">Spiroplasma taiwanense CT-1</name>
    <dbReference type="NCBI Taxonomy" id="1276220"/>
    <lineage>
        <taxon>Bacteria</taxon>
        <taxon>Bacillati</taxon>
        <taxon>Mycoplasmatota</taxon>
        <taxon>Mollicutes</taxon>
        <taxon>Entomoplasmatales</taxon>
        <taxon>Spiroplasmataceae</taxon>
        <taxon>Spiroplasma</taxon>
    </lineage>
</organism>
<dbReference type="PATRIC" id="fig|1276220.3.peg.455"/>
<protein>
    <submittedName>
        <fullName evidence="1">Uncharacterized protein</fullName>
    </submittedName>
</protein>
<name>S5MGX1_9MOLU</name>
<dbReference type="EMBL" id="CP005074">
    <property type="protein sequence ID" value="AGR41095.1"/>
    <property type="molecule type" value="Genomic_DNA"/>
</dbReference>